<dbReference type="Gene3D" id="3.10.580.10">
    <property type="entry name" value="CBS-domain"/>
    <property type="match status" value="2"/>
</dbReference>
<accession>A0AAV9EVK8</accession>
<dbReference type="SMART" id="SM00116">
    <property type="entry name" value="CBS"/>
    <property type="match status" value="1"/>
</dbReference>
<dbReference type="PANTHER" id="PTHR13780">
    <property type="entry name" value="AMP-ACTIVATED PROTEIN KINASE, GAMMA REGULATORY SUBUNIT"/>
    <property type="match status" value="1"/>
</dbReference>
<sequence>MKAAAEMKASAASLRGRTVRDLVAEKRRLVEVPYTATLSYTMNALLANNVVAVPVAAPPGHWIGAGGSMILESDRVTGAVRKHYIGMVTMLDILSHIAEFDRGGSIGGGGEGEVAASAAEEEGVDVDERMSVPVSSVIGHSLEGLSLWTFNPQHKGKGRKLISTFTSTDLRGCPTHLLQSWLSIGVEEFKERVSELQRTTAIITGDLNHRSKKLVTCYADTTLGEVIKEAMDWHMHRVWVVDQHGFLVGLVSLTDMLRVVREAALAEEGDDIA</sequence>
<proteinExistence type="predicted"/>
<dbReference type="PROSITE" id="PS51371">
    <property type="entry name" value="CBS"/>
    <property type="match status" value="1"/>
</dbReference>
<dbReference type="InterPro" id="IPR000644">
    <property type="entry name" value="CBS_dom"/>
</dbReference>
<evidence type="ECO:0000313" key="6">
    <source>
        <dbReference type="Proteomes" id="UP001180020"/>
    </source>
</evidence>
<evidence type="ECO:0000259" key="4">
    <source>
        <dbReference type="PROSITE" id="PS51371"/>
    </source>
</evidence>
<dbReference type="GO" id="GO:0005737">
    <property type="term" value="C:cytoplasm"/>
    <property type="evidence" value="ECO:0007669"/>
    <property type="project" value="TreeGrafter"/>
</dbReference>
<keyword evidence="1" id="KW-0677">Repeat</keyword>
<evidence type="ECO:0000256" key="2">
    <source>
        <dbReference type="ARBA" id="ARBA00023122"/>
    </source>
</evidence>
<reference evidence="5" key="2">
    <citation type="submission" date="2023-06" db="EMBL/GenBank/DDBJ databases">
        <authorList>
            <person name="Ma L."/>
            <person name="Liu K.-W."/>
            <person name="Li Z."/>
            <person name="Hsiao Y.-Y."/>
            <person name="Qi Y."/>
            <person name="Fu T."/>
            <person name="Tang G."/>
            <person name="Zhang D."/>
            <person name="Sun W.-H."/>
            <person name="Liu D.-K."/>
            <person name="Li Y."/>
            <person name="Chen G.-Z."/>
            <person name="Liu X.-D."/>
            <person name="Liao X.-Y."/>
            <person name="Jiang Y.-T."/>
            <person name="Yu X."/>
            <person name="Hao Y."/>
            <person name="Huang J."/>
            <person name="Zhao X.-W."/>
            <person name="Ke S."/>
            <person name="Chen Y.-Y."/>
            <person name="Wu W.-L."/>
            <person name="Hsu J.-L."/>
            <person name="Lin Y.-F."/>
            <person name="Huang M.-D."/>
            <person name="Li C.-Y."/>
            <person name="Huang L."/>
            <person name="Wang Z.-W."/>
            <person name="Zhao X."/>
            <person name="Zhong W.-Y."/>
            <person name="Peng D.-H."/>
            <person name="Ahmad S."/>
            <person name="Lan S."/>
            <person name="Zhang J.-S."/>
            <person name="Tsai W.-C."/>
            <person name="Van De Peer Y."/>
            <person name="Liu Z.-J."/>
        </authorList>
    </citation>
    <scope>NUCLEOTIDE SEQUENCE</scope>
    <source>
        <strain evidence="5">CP</strain>
        <tissue evidence="5">Leaves</tissue>
    </source>
</reference>
<comment type="caution">
    <text evidence="5">The sequence shown here is derived from an EMBL/GenBank/DDBJ whole genome shotgun (WGS) entry which is preliminary data.</text>
</comment>
<dbReference type="SUPFAM" id="SSF54631">
    <property type="entry name" value="CBS-domain pair"/>
    <property type="match status" value="1"/>
</dbReference>
<organism evidence="5 6">
    <name type="scientific">Acorus calamus</name>
    <name type="common">Sweet flag</name>
    <dbReference type="NCBI Taxonomy" id="4465"/>
    <lineage>
        <taxon>Eukaryota</taxon>
        <taxon>Viridiplantae</taxon>
        <taxon>Streptophyta</taxon>
        <taxon>Embryophyta</taxon>
        <taxon>Tracheophyta</taxon>
        <taxon>Spermatophyta</taxon>
        <taxon>Magnoliopsida</taxon>
        <taxon>Liliopsida</taxon>
        <taxon>Acoraceae</taxon>
        <taxon>Acorus</taxon>
    </lineage>
</organism>
<keyword evidence="2 3" id="KW-0129">CBS domain</keyword>
<dbReference type="Pfam" id="PF00571">
    <property type="entry name" value="CBS"/>
    <property type="match status" value="1"/>
</dbReference>
<dbReference type="InterPro" id="IPR050511">
    <property type="entry name" value="AMPK_gamma/SDS23_families"/>
</dbReference>
<evidence type="ECO:0000313" key="5">
    <source>
        <dbReference type="EMBL" id="KAK1317221.1"/>
    </source>
</evidence>
<reference evidence="5" key="1">
    <citation type="journal article" date="2023" name="Nat. Commun.">
        <title>Diploid and tetraploid genomes of Acorus and the evolution of monocots.</title>
        <authorList>
            <person name="Ma L."/>
            <person name="Liu K.W."/>
            <person name="Li Z."/>
            <person name="Hsiao Y.Y."/>
            <person name="Qi Y."/>
            <person name="Fu T."/>
            <person name="Tang G.D."/>
            <person name="Zhang D."/>
            <person name="Sun W.H."/>
            <person name="Liu D.K."/>
            <person name="Li Y."/>
            <person name="Chen G.Z."/>
            <person name="Liu X.D."/>
            <person name="Liao X.Y."/>
            <person name="Jiang Y.T."/>
            <person name="Yu X."/>
            <person name="Hao Y."/>
            <person name="Huang J."/>
            <person name="Zhao X.W."/>
            <person name="Ke S."/>
            <person name="Chen Y.Y."/>
            <person name="Wu W.L."/>
            <person name="Hsu J.L."/>
            <person name="Lin Y.F."/>
            <person name="Huang M.D."/>
            <person name="Li C.Y."/>
            <person name="Huang L."/>
            <person name="Wang Z.W."/>
            <person name="Zhao X."/>
            <person name="Zhong W.Y."/>
            <person name="Peng D.H."/>
            <person name="Ahmad S."/>
            <person name="Lan S."/>
            <person name="Zhang J.S."/>
            <person name="Tsai W.C."/>
            <person name="Van de Peer Y."/>
            <person name="Liu Z.J."/>
        </authorList>
    </citation>
    <scope>NUCLEOTIDE SEQUENCE</scope>
    <source>
        <strain evidence="5">CP</strain>
    </source>
</reference>
<name>A0AAV9EVK8_ACOCL</name>
<evidence type="ECO:0000256" key="3">
    <source>
        <dbReference type="PROSITE-ProRule" id="PRU00703"/>
    </source>
</evidence>
<dbReference type="GO" id="GO:0005634">
    <property type="term" value="C:nucleus"/>
    <property type="evidence" value="ECO:0007669"/>
    <property type="project" value="TreeGrafter"/>
</dbReference>
<dbReference type="PANTHER" id="PTHR13780:SF101">
    <property type="entry name" value="SNF1-RELATED PROTEIN KINASE REGULATORY SUBUNIT GAMMA-LIKE PV42A"/>
    <property type="match status" value="1"/>
</dbReference>
<gene>
    <name evidence="5" type="primary">PV42A</name>
    <name evidence="5" type="ORF">QJS10_CPA05g01351</name>
</gene>
<dbReference type="InterPro" id="IPR046342">
    <property type="entry name" value="CBS_dom_sf"/>
</dbReference>
<keyword evidence="6" id="KW-1185">Reference proteome</keyword>
<protein>
    <submittedName>
        <fullName evidence="5">SNF1-related protein kinase regulatory subunit gamma-like PV42a</fullName>
    </submittedName>
</protein>
<dbReference type="EMBL" id="JAUJYO010000005">
    <property type="protein sequence ID" value="KAK1317221.1"/>
    <property type="molecule type" value="Genomic_DNA"/>
</dbReference>
<feature type="domain" description="CBS" evidence="4">
    <location>
        <begin position="210"/>
        <end position="267"/>
    </location>
</feature>
<dbReference type="AlphaFoldDB" id="A0AAV9EVK8"/>
<evidence type="ECO:0000256" key="1">
    <source>
        <dbReference type="ARBA" id="ARBA00022737"/>
    </source>
</evidence>
<dbReference type="Proteomes" id="UP001180020">
    <property type="component" value="Unassembled WGS sequence"/>
</dbReference>